<keyword evidence="3" id="KW-0813">Transport</keyword>
<dbReference type="PANTHER" id="PTHR30026:SF22">
    <property type="entry name" value="OUTER MEMBRANE EFFLUX PROTEIN"/>
    <property type="match status" value="1"/>
</dbReference>
<reference evidence="9" key="1">
    <citation type="submission" date="2021-04" db="EMBL/GenBank/DDBJ databases">
        <title>Isolation of p-tert-butylphenol degrading bacteria Sphingobium phenoxybenzoativorans Tas13 from active sludge.</title>
        <authorList>
            <person name="Li Y."/>
        </authorList>
    </citation>
    <scope>NUCLEOTIDE SEQUENCE</scope>
    <source>
        <strain evidence="9">Tas13</strain>
    </source>
</reference>
<keyword evidence="10" id="KW-1185">Reference proteome</keyword>
<keyword evidence="7" id="KW-0998">Cell outer membrane</keyword>
<evidence type="ECO:0000256" key="5">
    <source>
        <dbReference type="ARBA" id="ARBA00022692"/>
    </source>
</evidence>
<dbReference type="GO" id="GO:0015288">
    <property type="term" value="F:porin activity"/>
    <property type="evidence" value="ECO:0007669"/>
    <property type="project" value="TreeGrafter"/>
</dbReference>
<dbReference type="PANTHER" id="PTHR30026">
    <property type="entry name" value="OUTER MEMBRANE PROTEIN TOLC"/>
    <property type="match status" value="1"/>
</dbReference>
<dbReference type="Pfam" id="PF02321">
    <property type="entry name" value="OEP"/>
    <property type="match status" value="2"/>
</dbReference>
<dbReference type="KEGG" id="spph:KFK14_14170"/>
<dbReference type="NCBIfam" id="TIGR01844">
    <property type="entry name" value="type_I_sec_TolC"/>
    <property type="match status" value="1"/>
</dbReference>
<evidence type="ECO:0000256" key="7">
    <source>
        <dbReference type="ARBA" id="ARBA00023237"/>
    </source>
</evidence>
<dbReference type="Proteomes" id="UP000681425">
    <property type="component" value="Chromosome"/>
</dbReference>
<evidence type="ECO:0000256" key="4">
    <source>
        <dbReference type="ARBA" id="ARBA00022452"/>
    </source>
</evidence>
<comment type="similarity">
    <text evidence="2">Belongs to the outer membrane factor (OMF) (TC 1.B.17) family.</text>
</comment>
<sequence>MRIRTGKGLFVPTIARHILAAAACAPLLLHSVAGAADRYYYDAAPAGPMPNGQPLADAVGLRPAPWLEMVDPYAETPAAVPAQMAAAAPAIVPADPVKVETPVPATITQASVAPVDAAPVSVVPASVAPTSVAQADAAPAAVPAADAALIAAAPAAAPEAAPPAPAAPEAQDKPVAMAAIADPAQAPPVQADISASSAPVPTSIADAMTPAAVPPPGAQESLRNAIVEALKSNPEIQIALARQDDAKYGVDEARAGYMPHLDMAVAIGGEFNDPALGDITKLRRGEGIVTLSQNLWDFGTTINDIKRARADYRSAQWSTRERIEAISFDITTSYMTLLQNQKLVELAEQQITAHEKILKMVKIQNELGLTTPADVSRAKARLENVQADLLDRKSALEQARESYRRLTNHLPGIAVDLPPTASSLPMSADAAVAMIDDHSPRMAQAVEDRRSLDRQRASQTGTFFPRIGFQAQGNWKDDVQGATGVNRDARAMVTLTYSFFNGGADIAIRNRINARLREADYELDRRRREVEQDIRIDFNALEAARAKMATIDAEIGSSEKVVDLYAQQFREGRRTVFDLLDSQQILFAARANQIANNTAKMLSEYRVLQKLGGLFDLVSSGEPLPQIVMPAPRSGK</sequence>
<dbReference type="InterPro" id="IPR051906">
    <property type="entry name" value="TolC-like"/>
</dbReference>
<dbReference type="InterPro" id="IPR010130">
    <property type="entry name" value="T1SS_OMP_TolC"/>
</dbReference>
<keyword evidence="5" id="KW-0812">Transmembrane</keyword>
<proteinExistence type="inferred from homology"/>
<evidence type="ECO:0000313" key="9">
    <source>
        <dbReference type="EMBL" id="QUT04232.1"/>
    </source>
</evidence>
<dbReference type="GO" id="GO:0009279">
    <property type="term" value="C:cell outer membrane"/>
    <property type="evidence" value="ECO:0007669"/>
    <property type="project" value="UniProtKB-SubCell"/>
</dbReference>
<dbReference type="AlphaFoldDB" id="A0A975K488"/>
<keyword evidence="8" id="KW-0732">Signal</keyword>
<dbReference type="GO" id="GO:1990281">
    <property type="term" value="C:efflux pump complex"/>
    <property type="evidence" value="ECO:0007669"/>
    <property type="project" value="TreeGrafter"/>
</dbReference>
<evidence type="ECO:0000313" key="10">
    <source>
        <dbReference type="Proteomes" id="UP000681425"/>
    </source>
</evidence>
<dbReference type="EMBL" id="CP073910">
    <property type="protein sequence ID" value="QUT04232.1"/>
    <property type="molecule type" value="Genomic_DNA"/>
</dbReference>
<accession>A0A975K488</accession>
<dbReference type="InterPro" id="IPR003423">
    <property type="entry name" value="OMP_efflux"/>
</dbReference>
<name>A0A975K488_9SPHN</name>
<dbReference type="GO" id="GO:0015562">
    <property type="term" value="F:efflux transmembrane transporter activity"/>
    <property type="evidence" value="ECO:0007669"/>
    <property type="project" value="InterPro"/>
</dbReference>
<evidence type="ECO:0000256" key="3">
    <source>
        <dbReference type="ARBA" id="ARBA00022448"/>
    </source>
</evidence>
<dbReference type="RefSeq" id="WP_212608085.1">
    <property type="nucleotide sequence ID" value="NZ_CP073910.1"/>
</dbReference>
<feature type="chain" id="PRO_5037225502" evidence="8">
    <location>
        <begin position="36"/>
        <end position="636"/>
    </location>
</feature>
<keyword evidence="6" id="KW-0472">Membrane</keyword>
<dbReference type="Gene3D" id="1.20.1600.10">
    <property type="entry name" value="Outer membrane efflux proteins (OEP)"/>
    <property type="match status" value="1"/>
</dbReference>
<dbReference type="SUPFAM" id="SSF56954">
    <property type="entry name" value="Outer membrane efflux proteins (OEP)"/>
    <property type="match status" value="1"/>
</dbReference>
<gene>
    <name evidence="9" type="ORF">KFK14_14170</name>
</gene>
<evidence type="ECO:0000256" key="2">
    <source>
        <dbReference type="ARBA" id="ARBA00007613"/>
    </source>
</evidence>
<keyword evidence="4" id="KW-1134">Transmembrane beta strand</keyword>
<protein>
    <submittedName>
        <fullName evidence="9">TolC family outer membrane protein</fullName>
    </submittedName>
</protein>
<evidence type="ECO:0000256" key="6">
    <source>
        <dbReference type="ARBA" id="ARBA00023136"/>
    </source>
</evidence>
<feature type="signal peptide" evidence="8">
    <location>
        <begin position="1"/>
        <end position="35"/>
    </location>
</feature>
<comment type="subcellular location">
    <subcellularLocation>
        <location evidence="1">Cell outer membrane</location>
    </subcellularLocation>
</comment>
<evidence type="ECO:0000256" key="1">
    <source>
        <dbReference type="ARBA" id="ARBA00004442"/>
    </source>
</evidence>
<organism evidence="9 10">
    <name type="scientific">Sphingobium phenoxybenzoativorans</name>
    <dbReference type="NCBI Taxonomy" id="1592790"/>
    <lineage>
        <taxon>Bacteria</taxon>
        <taxon>Pseudomonadati</taxon>
        <taxon>Pseudomonadota</taxon>
        <taxon>Alphaproteobacteria</taxon>
        <taxon>Sphingomonadales</taxon>
        <taxon>Sphingomonadaceae</taxon>
        <taxon>Sphingobium</taxon>
    </lineage>
</organism>
<evidence type="ECO:0000256" key="8">
    <source>
        <dbReference type="SAM" id="SignalP"/>
    </source>
</evidence>